<accession>A0ABP6ZR04</accession>
<gene>
    <name evidence="2" type="ORF">GCM10022223_32930</name>
</gene>
<name>A0ABP6ZR04_9ACTN</name>
<dbReference type="Proteomes" id="UP001501074">
    <property type="component" value="Unassembled WGS sequence"/>
</dbReference>
<evidence type="ECO:0000313" key="3">
    <source>
        <dbReference type="Proteomes" id="UP001501074"/>
    </source>
</evidence>
<proteinExistence type="predicted"/>
<evidence type="ECO:0000256" key="1">
    <source>
        <dbReference type="SAM" id="MobiDB-lite"/>
    </source>
</evidence>
<feature type="region of interest" description="Disordered" evidence="1">
    <location>
        <begin position="1"/>
        <end position="72"/>
    </location>
</feature>
<organism evidence="2 3">
    <name type="scientific">Kineosporia mesophila</name>
    <dbReference type="NCBI Taxonomy" id="566012"/>
    <lineage>
        <taxon>Bacteria</taxon>
        <taxon>Bacillati</taxon>
        <taxon>Actinomycetota</taxon>
        <taxon>Actinomycetes</taxon>
        <taxon>Kineosporiales</taxon>
        <taxon>Kineosporiaceae</taxon>
        <taxon>Kineosporia</taxon>
    </lineage>
</organism>
<keyword evidence="3" id="KW-1185">Reference proteome</keyword>
<comment type="caution">
    <text evidence="2">The sequence shown here is derived from an EMBL/GenBank/DDBJ whole genome shotgun (WGS) entry which is preliminary data.</text>
</comment>
<dbReference type="EMBL" id="BAAAZO010000005">
    <property type="protein sequence ID" value="GAA3614102.1"/>
    <property type="molecule type" value="Genomic_DNA"/>
</dbReference>
<protein>
    <submittedName>
        <fullName evidence="2">Uncharacterized protein</fullName>
    </submittedName>
</protein>
<feature type="compositionally biased region" description="Low complexity" evidence="1">
    <location>
        <begin position="14"/>
        <end position="23"/>
    </location>
</feature>
<evidence type="ECO:0000313" key="2">
    <source>
        <dbReference type="EMBL" id="GAA3614102.1"/>
    </source>
</evidence>
<sequence>MAAIALCTGTSEHTTATPTPAAANDNGRRPLPPPASHPGNKLADSPGNAPGGLGAVTSDSSPARTPSKRKKA</sequence>
<reference evidence="3" key="1">
    <citation type="journal article" date="2019" name="Int. J. Syst. Evol. Microbiol.">
        <title>The Global Catalogue of Microorganisms (GCM) 10K type strain sequencing project: providing services to taxonomists for standard genome sequencing and annotation.</title>
        <authorList>
            <consortium name="The Broad Institute Genomics Platform"/>
            <consortium name="The Broad Institute Genome Sequencing Center for Infectious Disease"/>
            <person name="Wu L."/>
            <person name="Ma J."/>
        </authorList>
    </citation>
    <scope>NUCLEOTIDE SEQUENCE [LARGE SCALE GENOMIC DNA]</scope>
    <source>
        <strain evidence="3">JCM 16902</strain>
    </source>
</reference>